<keyword evidence="3" id="KW-1185">Reference proteome</keyword>
<organism evidence="2 3">
    <name type="scientific">Algisphaera agarilytica</name>
    <dbReference type="NCBI Taxonomy" id="1385975"/>
    <lineage>
        <taxon>Bacteria</taxon>
        <taxon>Pseudomonadati</taxon>
        <taxon>Planctomycetota</taxon>
        <taxon>Phycisphaerae</taxon>
        <taxon>Phycisphaerales</taxon>
        <taxon>Phycisphaeraceae</taxon>
        <taxon>Algisphaera</taxon>
    </lineage>
</organism>
<proteinExistence type="predicted"/>
<reference evidence="2 3" key="1">
    <citation type="submission" date="2020-08" db="EMBL/GenBank/DDBJ databases">
        <title>Genomic Encyclopedia of Type Strains, Phase IV (KMG-IV): sequencing the most valuable type-strain genomes for metagenomic binning, comparative biology and taxonomic classification.</title>
        <authorList>
            <person name="Goeker M."/>
        </authorList>
    </citation>
    <scope>NUCLEOTIDE SEQUENCE [LARGE SCALE GENOMIC DNA]</scope>
    <source>
        <strain evidence="2 3">DSM 103725</strain>
    </source>
</reference>
<evidence type="ECO:0000313" key="2">
    <source>
        <dbReference type="EMBL" id="MBB6429546.1"/>
    </source>
</evidence>
<name>A0A7X0H7H6_9BACT</name>
<evidence type="ECO:0000256" key="1">
    <source>
        <dbReference type="SAM" id="SignalP"/>
    </source>
</evidence>
<keyword evidence="1" id="KW-0732">Signal</keyword>
<evidence type="ECO:0008006" key="4">
    <source>
        <dbReference type="Google" id="ProtNLM"/>
    </source>
</evidence>
<dbReference type="Proteomes" id="UP000541810">
    <property type="component" value="Unassembled WGS sequence"/>
</dbReference>
<evidence type="ECO:0000313" key="3">
    <source>
        <dbReference type="Proteomes" id="UP000541810"/>
    </source>
</evidence>
<protein>
    <recommendedName>
        <fullName evidence="4">Outer membrane lipoprotein-sorting protein</fullName>
    </recommendedName>
</protein>
<sequence length="266" mass="28963">MNLSHTLSSVTSRFAAGLAMAAVASFPGSPVMAEEPDRLAPIRATLDAHGGLDTWQQQGTLTYVLTGFPLSGPMSQPNTSTIDLRSRANRIDGQGFTVGWNGEQAWSTGEPNSSGLPSRFVTLGSFYFLGMPFVFADPGTVITERVDVEFEGQTYRSVGVGYEQGIGSTAEDDYVLLIDPESDRLFAIHHSVTETGVERVTWVFNDWQEQDGLFAPARLTFYAGWNPDDPGQGAVTEVSELDFRTQRPNANIYRVPADATIDQLAE</sequence>
<dbReference type="EMBL" id="JACHGY010000001">
    <property type="protein sequence ID" value="MBB6429546.1"/>
    <property type="molecule type" value="Genomic_DNA"/>
</dbReference>
<feature type="signal peptide" evidence="1">
    <location>
        <begin position="1"/>
        <end position="21"/>
    </location>
</feature>
<dbReference type="RefSeq" id="WP_184677119.1">
    <property type="nucleotide sequence ID" value="NZ_JACHGY010000001.1"/>
</dbReference>
<feature type="chain" id="PRO_5031391092" description="Outer membrane lipoprotein-sorting protein" evidence="1">
    <location>
        <begin position="22"/>
        <end position="266"/>
    </location>
</feature>
<comment type="caution">
    <text evidence="2">The sequence shown here is derived from an EMBL/GenBank/DDBJ whole genome shotgun (WGS) entry which is preliminary data.</text>
</comment>
<dbReference type="AlphaFoldDB" id="A0A7X0H7H6"/>
<gene>
    <name evidence="2" type="ORF">HNQ40_001352</name>
</gene>
<accession>A0A7X0H7H6</accession>